<evidence type="ECO:0000313" key="2">
    <source>
        <dbReference type="Proteomes" id="UP000481852"/>
    </source>
</evidence>
<comment type="caution">
    <text evidence="1">The sequence shown here is derived from an EMBL/GenBank/DDBJ whole genome shotgun (WGS) entry which is preliminary data.</text>
</comment>
<proteinExistence type="predicted"/>
<organism evidence="1 2">
    <name type="scientific">Porcincola intestinalis</name>
    <dbReference type="NCBI Taxonomy" id="2606632"/>
    <lineage>
        <taxon>Bacteria</taxon>
        <taxon>Bacillati</taxon>
        <taxon>Bacillota</taxon>
        <taxon>Clostridia</taxon>
        <taxon>Lachnospirales</taxon>
        <taxon>Lachnospiraceae</taxon>
        <taxon>Porcincola</taxon>
    </lineage>
</organism>
<dbReference type="Proteomes" id="UP000481852">
    <property type="component" value="Unassembled WGS sequence"/>
</dbReference>
<dbReference type="EMBL" id="VULZ01000024">
    <property type="protein sequence ID" value="MSS16124.1"/>
    <property type="molecule type" value="Genomic_DNA"/>
</dbReference>
<gene>
    <name evidence="1" type="ORF">FYJ35_14020</name>
</gene>
<reference evidence="1 2" key="1">
    <citation type="submission" date="2019-08" db="EMBL/GenBank/DDBJ databases">
        <title>In-depth cultivation of the pig gut microbiome towards novel bacterial diversity and tailored functional studies.</title>
        <authorList>
            <person name="Wylensek D."/>
            <person name="Hitch T.C.A."/>
            <person name="Clavel T."/>
        </authorList>
    </citation>
    <scope>NUCLEOTIDE SEQUENCE [LARGE SCALE GENOMIC DNA]</scope>
    <source>
        <strain evidence="1 2">Oil+RF-744-WCA-WT-11</strain>
    </source>
</reference>
<name>A0A6L5XBL0_9FIRM</name>
<evidence type="ECO:0000313" key="1">
    <source>
        <dbReference type="EMBL" id="MSS16124.1"/>
    </source>
</evidence>
<sequence length="99" mass="11493">MRLIDPDEIYFAACRIDPTYSGKSAYYEHVAFQRDVDQIKRIEAEPVKHAHWVACEDEYEDEYKCSACGGIQFFAMTPQDEGWEYCPHCGAKMDKEEGK</sequence>
<protein>
    <submittedName>
        <fullName evidence="1">Uncharacterized protein</fullName>
    </submittedName>
</protein>
<keyword evidence="2" id="KW-1185">Reference proteome</keyword>
<dbReference type="RefSeq" id="WP_154527554.1">
    <property type="nucleotide sequence ID" value="NZ_VULZ01000024.1"/>
</dbReference>
<dbReference type="AlphaFoldDB" id="A0A6L5XBL0"/>
<accession>A0A6L5XBL0</accession>